<keyword evidence="7" id="KW-1185">Reference proteome</keyword>
<dbReference type="AlphaFoldDB" id="A0A1H4TH32"/>
<feature type="domain" description="Major facilitator superfamily (MFS) profile" evidence="5">
    <location>
        <begin position="16"/>
        <end position="415"/>
    </location>
</feature>
<evidence type="ECO:0000313" key="6">
    <source>
        <dbReference type="EMBL" id="SEC55441.1"/>
    </source>
</evidence>
<dbReference type="Pfam" id="PF07690">
    <property type="entry name" value="MFS_1"/>
    <property type="match status" value="2"/>
</dbReference>
<dbReference type="InterPro" id="IPR011701">
    <property type="entry name" value="MFS"/>
</dbReference>
<proteinExistence type="predicted"/>
<dbReference type="PANTHER" id="PTHR23514:SF13">
    <property type="entry name" value="INNER MEMBRANE PROTEIN YBJJ"/>
    <property type="match status" value="1"/>
</dbReference>
<comment type="subcellular location">
    <subcellularLocation>
        <location evidence="1">Cell membrane</location>
        <topology evidence="1">Multi-pass membrane protein</topology>
    </subcellularLocation>
</comment>
<dbReference type="OrthoDB" id="151222at2"/>
<evidence type="ECO:0000256" key="4">
    <source>
        <dbReference type="ARBA" id="ARBA00023136"/>
    </source>
</evidence>
<keyword evidence="3" id="KW-1133">Transmembrane helix</keyword>
<keyword evidence="2" id="KW-0812">Transmembrane</keyword>
<accession>A0A1H4TH32</accession>
<dbReference type="PANTHER" id="PTHR23514">
    <property type="entry name" value="BYPASS OF STOP CODON PROTEIN 6"/>
    <property type="match status" value="1"/>
</dbReference>
<dbReference type="InterPro" id="IPR020846">
    <property type="entry name" value="MFS_dom"/>
</dbReference>
<dbReference type="InterPro" id="IPR051788">
    <property type="entry name" value="MFS_Transporter"/>
</dbReference>
<evidence type="ECO:0000313" key="7">
    <source>
        <dbReference type="Proteomes" id="UP000183561"/>
    </source>
</evidence>
<sequence>MATHGAGTAPVLDHTRVRKARIATFFGFFQLGAVMLMWSTSTTSLRSHLGWEGDGGDSQFGLLALSIGIGAAVGCFAIGPFIDRYGPRNTAMPTMVIYPLCYIPLAFLDGLVGAMAIGVLIGLLRGAFDTAFNTHGVQVERYYGRPIMSAFHAAYPAGGFVLGLVGSALARHFTDSPAVAYISIGVVLSVLGFVFGKWLLSLDELLPPEQDEIPGAADPAHPGKRSATTATLLVMIGFGVLLLGSMLSEGAVLDWGQEFVRRAVGTTAGLAATAVTLYSGAQFVGRLFGDRLAEYFGARLIVGASGVIGAAGALLAMLGGSAPLALTGFVLLGLGLACMAPLMLSAAGRRDPENAGRNIGLVNAIGYVGMLVGPAAITVVVDNLGIEWMPLLPAILLALIAIGGPALMRLVPRYHKPVNEAHNEQRPIAAG</sequence>
<dbReference type="GO" id="GO:0022857">
    <property type="term" value="F:transmembrane transporter activity"/>
    <property type="evidence" value="ECO:0007669"/>
    <property type="project" value="InterPro"/>
</dbReference>
<dbReference type="Proteomes" id="UP000183561">
    <property type="component" value="Unassembled WGS sequence"/>
</dbReference>
<dbReference type="EMBL" id="FNSV01000005">
    <property type="protein sequence ID" value="SEC55441.1"/>
    <property type="molecule type" value="Genomic_DNA"/>
</dbReference>
<evidence type="ECO:0000256" key="3">
    <source>
        <dbReference type="ARBA" id="ARBA00022989"/>
    </source>
</evidence>
<evidence type="ECO:0000259" key="5">
    <source>
        <dbReference type="PROSITE" id="PS50850"/>
    </source>
</evidence>
<name>A0A1H4TH32_9NOCA</name>
<gene>
    <name evidence="6" type="ORF">SAMN04490239_4521</name>
</gene>
<protein>
    <submittedName>
        <fullName evidence="6">Predicted arabinose efflux permease, MFS family</fullName>
    </submittedName>
</protein>
<dbReference type="InterPro" id="IPR036259">
    <property type="entry name" value="MFS_trans_sf"/>
</dbReference>
<evidence type="ECO:0000256" key="2">
    <source>
        <dbReference type="ARBA" id="ARBA00022692"/>
    </source>
</evidence>
<dbReference type="CDD" id="cd17393">
    <property type="entry name" value="MFS_MosC_like"/>
    <property type="match status" value="1"/>
</dbReference>
<organism evidence="6 7">
    <name type="scientific">Rhodococcus koreensis</name>
    <dbReference type="NCBI Taxonomy" id="99653"/>
    <lineage>
        <taxon>Bacteria</taxon>
        <taxon>Bacillati</taxon>
        <taxon>Actinomycetota</taxon>
        <taxon>Actinomycetes</taxon>
        <taxon>Mycobacteriales</taxon>
        <taxon>Nocardiaceae</taxon>
        <taxon>Rhodococcus</taxon>
    </lineage>
</organism>
<dbReference type="Gene3D" id="1.20.1250.20">
    <property type="entry name" value="MFS general substrate transporter like domains"/>
    <property type="match status" value="2"/>
</dbReference>
<dbReference type="PROSITE" id="PS50850">
    <property type="entry name" value="MFS"/>
    <property type="match status" value="1"/>
</dbReference>
<dbReference type="GO" id="GO:0005886">
    <property type="term" value="C:plasma membrane"/>
    <property type="evidence" value="ECO:0007669"/>
    <property type="project" value="UniProtKB-SubCell"/>
</dbReference>
<evidence type="ECO:0000256" key="1">
    <source>
        <dbReference type="ARBA" id="ARBA00004651"/>
    </source>
</evidence>
<dbReference type="SUPFAM" id="SSF103473">
    <property type="entry name" value="MFS general substrate transporter"/>
    <property type="match status" value="1"/>
</dbReference>
<keyword evidence="4" id="KW-0472">Membrane</keyword>
<reference evidence="7" key="1">
    <citation type="submission" date="2016-10" db="EMBL/GenBank/DDBJ databases">
        <authorList>
            <person name="Varghese N."/>
            <person name="Submissions S."/>
        </authorList>
    </citation>
    <scope>NUCLEOTIDE SEQUENCE [LARGE SCALE GENOMIC DNA]</scope>
    <source>
        <strain evidence="7">DSM 44498</strain>
    </source>
</reference>